<keyword evidence="2" id="KW-0175">Coiled coil</keyword>
<comment type="caution">
    <text evidence="4">The sequence shown here is derived from an EMBL/GenBank/DDBJ whole genome shotgun (WGS) entry which is preliminary data.</text>
</comment>
<dbReference type="PANTHER" id="PTHR30469:SF15">
    <property type="entry name" value="HLYD FAMILY OF SECRETION PROTEINS"/>
    <property type="match status" value="1"/>
</dbReference>
<evidence type="ECO:0000313" key="5">
    <source>
        <dbReference type="Proteomes" id="UP000029577"/>
    </source>
</evidence>
<evidence type="ECO:0000256" key="1">
    <source>
        <dbReference type="ARBA" id="ARBA00009477"/>
    </source>
</evidence>
<name>A0A095T645_9GAMM</name>
<gene>
    <name evidence="4" type="ORF">HA49_15235</name>
</gene>
<proteinExistence type="inferred from homology"/>
<keyword evidence="5" id="KW-1185">Reference proteome</keyword>
<feature type="transmembrane region" description="Helical" evidence="3">
    <location>
        <begin position="20"/>
        <end position="39"/>
    </location>
</feature>
<evidence type="ECO:0000256" key="3">
    <source>
        <dbReference type="SAM" id="Phobius"/>
    </source>
</evidence>
<dbReference type="NCBIfam" id="TIGR01730">
    <property type="entry name" value="RND_mfp"/>
    <property type="match status" value="1"/>
</dbReference>
<evidence type="ECO:0000256" key="2">
    <source>
        <dbReference type="SAM" id="Coils"/>
    </source>
</evidence>
<dbReference type="Proteomes" id="UP000029577">
    <property type="component" value="Unassembled WGS sequence"/>
</dbReference>
<dbReference type="InterPro" id="IPR006143">
    <property type="entry name" value="RND_pump_MFP"/>
</dbReference>
<dbReference type="STRING" id="642227.HA49_15235"/>
<dbReference type="eggNOG" id="COG0845">
    <property type="taxonomic scope" value="Bacteria"/>
</dbReference>
<evidence type="ECO:0008006" key="6">
    <source>
        <dbReference type="Google" id="ProtNLM"/>
    </source>
</evidence>
<keyword evidence="3" id="KW-0472">Membrane</keyword>
<protein>
    <recommendedName>
        <fullName evidence="6">Membrane fusion protein biotin-lipoyl like domain-containing protein</fullName>
    </recommendedName>
</protein>
<dbReference type="AlphaFoldDB" id="A0A095T645"/>
<reference evidence="4" key="1">
    <citation type="submission" date="2014-12" db="EMBL/GenBank/DDBJ databases">
        <title>The draft genome of the Tatumella morbirosei type strain, LMG23360T isolated from pineapple rot.</title>
        <authorList>
            <person name="Smits T.H."/>
            <person name="Palmer M."/>
            <person name="Venter S.N."/>
            <person name="Duffy B."/>
            <person name="Steenkamp E.T."/>
            <person name="Chan W.Y."/>
            <person name="Coutinho T.A."/>
            <person name="Coetzee M.P."/>
            <person name="De Maayer P."/>
        </authorList>
    </citation>
    <scope>NUCLEOTIDE SEQUENCE [LARGE SCALE GENOMIC DNA]</scope>
    <source>
        <strain evidence="4">LMG 23360</strain>
    </source>
</reference>
<sequence>MQLFYQRLAKRISRIKQGHYLIYLAFTLDQFLTLSSAFLELPNLNYARYLFILRITAQIIQMKIKTGLTLSHRNLVSRRIPFLTVGLLVTLLMSGCDEPQRAGPLLPPLVRTNTVAAAVPAKQVKWSGKLIPAREVSLSFRTGGRLAERRVDVGTRVDRGVILARLDATQSREQVLSARAALSEADAQLRKAKQDVERMVKLVEIGTASRARLQEATSTLAAAQAQRSRATAQLAEATNDSDFNLLRAPFEGVITAVTASPGQILSQD</sequence>
<dbReference type="Gene3D" id="2.40.50.100">
    <property type="match status" value="1"/>
</dbReference>
<dbReference type="EMBL" id="JPKR02000003">
    <property type="protein sequence ID" value="KGD72122.1"/>
    <property type="molecule type" value="Genomic_DNA"/>
</dbReference>
<evidence type="ECO:0000313" key="4">
    <source>
        <dbReference type="EMBL" id="KGD72122.1"/>
    </source>
</evidence>
<feature type="coiled-coil region" evidence="2">
    <location>
        <begin position="175"/>
        <end position="240"/>
    </location>
</feature>
<dbReference type="PANTHER" id="PTHR30469">
    <property type="entry name" value="MULTIDRUG RESISTANCE PROTEIN MDTA"/>
    <property type="match status" value="1"/>
</dbReference>
<keyword evidence="3" id="KW-1133">Transmembrane helix</keyword>
<accession>A0A095T645</accession>
<dbReference type="GO" id="GO:0015562">
    <property type="term" value="F:efflux transmembrane transporter activity"/>
    <property type="evidence" value="ECO:0007669"/>
    <property type="project" value="TreeGrafter"/>
</dbReference>
<keyword evidence="3" id="KW-0812">Transmembrane</keyword>
<dbReference type="Gene3D" id="1.10.287.470">
    <property type="entry name" value="Helix hairpin bin"/>
    <property type="match status" value="1"/>
</dbReference>
<dbReference type="GO" id="GO:1990281">
    <property type="term" value="C:efflux pump complex"/>
    <property type="evidence" value="ECO:0007669"/>
    <property type="project" value="TreeGrafter"/>
</dbReference>
<comment type="similarity">
    <text evidence="1">Belongs to the membrane fusion protein (MFP) (TC 8.A.1) family.</text>
</comment>
<organism evidence="4 5">
    <name type="scientific">Tatumella morbirosei</name>
    <dbReference type="NCBI Taxonomy" id="642227"/>
    <lineage>
        <taxon>Bacteria</taxon>
        <taxon>Pseudomonadati</taxon>
        <taxon>Pseudomonadota</taxon>
        <taxon>Gammaproteobacteria</taxon>
        <taxon>Enterobacterales</taxon>
        <taxon>Erwiniaceae</taxon>
        <taxon>Tatumella</taxon>
    </lineage>
</organism>
<dbReference type="SUPFAM" id="SSF111369">
    <property type="entry name" value="HlyD-like secretion proteins"/>
    <property type="match status" value="1"/>
</dbReference>